<organism evidence="3 4">
    <name type="scientific">Stylosanthes scabra</name>
    <dbReference type="NCBI Taxonomy" id="79078"/>
    <lineage>
        <taxon>Eukaryota</taxon>
        <taxon>Viridiplantae</taxon>
        <taxon>Streptophyta</taxon>
        <taxon>Embryophyta</taxon>
        <taxon>Tracheophyta</taxon>
        <taxon>Spermatophyta</taxon>
        <taxon>Magnoliopsida</taxon>
        <taxon>eudicotyledons</taxon>
        <taxon>Gunneridae</taxon>
        <taxon>Pentapetalae</taxon>
        <taxon>rosids</taxon>
        <taxon>fabids</taxon>
        <taxon>Fabales</taxon>
        <taxon>Fabaceae</taxon>
        <taxon>Papilionoideae</taxon>
        <taxon>50 kb inversion clade</taxon>
        <taxon>dalbergioids sensu lato</taxon>
        <taxon>Dalbergieae</taxon>
        <taxon>Pterocarpus clade</taxon>
        <taxon>Stylosanthes</taxon>
    </lineage>
</organism>
<dbReference type="Proteomes" id="UP001341840">
    <property type="component" value="Unassembled WGS sequence"/>
</dbReference>
<evidence type="ECO:0000313" key="3">
    <source>
        <dbReference type="EMBL" id="MED6115759.1"/>
    </source>
</evidence>
<reference evidence="3 4" key="1">
    <citation type="journal article" date="2023" name="Plants (Basel)">
        <title>Bridging the Gap: Combining Genomics and Transcriptomics Approaches to Understand Stylosanthes scabra, an Orphan Legume from the Brazilian Caatinga.</title>
        <authorList>
            <person name="Ferreira-Neto J.R.C."/>
            <person name="da Silva M.D."/>
            <person name="Binneck E."/>
            <person name="de Melo N.F."/>
            <person name="da Silva R.H."/>
            <person name="de Melo A.L.T.M."/>
            <person name="Pandolfi V."/>
            <person name="Bustamante F.O."/>
            <person name="Brasileiro-Vidal A.C."/>
            <person name="Benko-Iseppon A.M."/>
        </authorList>
    </citation>
    <scope>NUCLEOTIDE SEQUENCE [LARGE SCALE GENOMIC DNA]</scope>
    <source>
        <tissue evidence="3">Leaves</tissue>
    </source>
</reference>
<evidence type="ECO:0000259" key="2">
    <source>
        <dbReference type="PROSITE" id="PS50090"/>
    </source>
</evidence>
<keyword evidence="4" id="KW-1185">Reference proteome</keyword>
<name>A0ABU6QXQ7_9FABA</name>
<dbReference type="InterPro" id="IPR001005">
    <property type="entry name" value="SANT/Myb"/>
</dbReference>
<proteinExistence type="predicted"/>
<dbReference type="CDD" id="cd00167">
    <property type="entry name" value="SANT"/>
    <property type="match status" value="1"/>
</dbReference>
<feature type="domain" description="Myb-like" evidence="2">
    <location>
        <begin position="63"/>
        <end position="110"/>
    </location>
</feature>
<evidence type="ECO:0000256" key="1">
    <source>
        <dbReference type="SAM" id="MobiDB-lite"/>
    </source>
</evidence>
<dbReference type="Gene3D" id="1.10.10.60">
    <property type="entry name" value="Homeodomain-like"/>
    <property type="match status" value="1"/>
</dbReference>
<gene>
    <name evidence="3" type="ORF">PIB30_093789</name>
</gene>
<protein>
    <recommendedName>
        <fullName evidence="2">Myb-like domain-containing protein</fullName>
    </recommendedName>
</protein>
<evidence type="ECO:0000313" key="4">
    <source>
        <dbReference type="Proteomes" id="UP001341840"/>
    </source>
</evidence>
<feature type="non-terminal residue" evidence="3">
    <location>
        <position position="365"/>
    </location>
</feature>
<comment type="caution">
    <text evidence="3">The sequence shown here is derived from an EMBL/GenBank/DDBJ whole genome shotgun (WGS) entry which is preliminary data.</text>
</comment>
<feature type="region of interest" description="Disordered" evidence="1">
    <location>
        <begin position="342"/>
        <end position="365"/>
    </location>
</feature>
<dbReference type="PROSITE" id="PS50090">
    <property type="entry name" value="MYB_LIKE"/>
    <property type="match status" value="1"/>
</dbReference>
<sequence length="365" mass="41827">MSLHDNNAIMTDNDNDELFIGWVTDMFIDDVGANQLPPFRSDSQFQPQSQPQLQLHLDPEPLWTEEENKTFKTLVADSFAEVMENRWEAVGPRLPKKIPEQLMERLNKLLKDNNNNLVSSNPIINGTTPTYFTDHQRHSLDQFQAKPWEATMNGNQNYYYPIPPLNGNNNAAFQENNLVSTLIINGTTPSCYFTYHQHQSLGQSQTNPWNATMNINENYYTIPPLNMNNTALQHNHVSMPMMNGATPPYLTHHQSLDQFQTNSWAEVTRNLSQNHYIAPIPNVNNNTALQHNLVTMSIMNNGAIPPYLTHHQYQRMEEEVVAAPAVENVLAMEEQNQPKNQVMAADDNNNNNRKKVDHWTKVEHA</sequence>
<dbReference type="EMBL" id="JASCZI010002026">
    <property type="protein sequence ID" value="MED6115759.1"/>
    <property type="molecule type" value="Genomic_DNA"/>
</dbReference>
<accession>A0ABU6QXQ7</accession>